<gene>
    <name evidence="3" type="ORF">GRI68_07485</name>
</gene>
<dbReference type="AlphaFoldDB" id="A0A6I4U1X4"/>
<dbReference type="PROSITE" id="PS51257">
    <property type="entry name" value="PROKAR_LIPOPROTEIN"/>
    <property type="match status" value="1"/>
</dbReference>
<feature type="region of interest" description="Disordered" evidence="1">
    <location>
        <begin position="23"/>
        <end position="64"/>
    </location>
</feature>
<accession>A0A6I4U1X4</accession>
<dbReference type="Proteomes" id="UP000429229">
    <property type="component" value="Unassembled WGS sequence"/>
</dbReference>
<evidence type="ECO:0008006" key="5">
    <source>
        <dbReference type="Google" id="ProtNLM"/>
    </source>
</evidence>
<dbReference type="OrthoDB" id="7629232at2"/>
<organism evidence="3 4">
    <name type="scientific">Alteriqipengyuania halimionae</name>
    <dbReference type="NCBI Taxonomy" id="1926630"/>
    <lineage>
        <taxon>Bacteria</taxon>
        <taxon>Pseudomonadati</taxon>
        <taxon>Pseudomonadota</taxon>
        <taxon>Alphaproteobacteria</taxon>
        <taxon>Sphingomonadales</taxon>
        <taxon>Erythrobacteraceae</taxon>
        <taxon>Alteriqipengyuania</taxon>
    </lineage>
</organism>
<evidence type="ECO:0000313" key="3">
    <source>
        <dbReference type="EMBL" id="MXP10020.1"/>
    </source>
</evidence>
<evidence type="ECO:0000313" key="4">
    <source>
        <dbReference type="Proteomes" id="UP000429229"/>
    </source>
</evidence>
<feature type="compositionally biased region" description="Pro residues" evidence="1">
    <location>
        <begin position="30"/>
        <end position="53"/>
    </location>
</feature>
<dbReference type="RefSeq" id="WP_160616672.1">
    <property type="nucleotide sequence ID" value="NZ_WTYR01000001.1"/>
</dbReference>
<reference evidence="3 4" key="1">
    <citation type="submission" date="2019-12" db="EMBL/GenBank/DDBJ databases">
        <title>Genomic-based taxomic classification of the family Erythrobacteraceae.</title>
        <authorList>
            <person name="Xu L."/>
        </authorList>
    </citation>
    <scope>NUCLEOTIDE SEQUENCE [LARGE SCALE GENOMIC DNA]</scope>
    <source>
        <strain evidence="3 4">LMG 29519</strain>
    </source>
</reference>
<keyword evidence="4" id="KW-1185">Reference proteome</keyword>
<feature type="chain" id="PRO_5026195927" description="Lipoprotein" evidence="2">
    <location>
        <begin position="28"/>
        <end position="191"/>
    </location>
</feature>
<evidence type="ECO:0000256" key="2">
    <source>
        <dbReference type="SAM" id="SignalP"/>
    </source>
</evidence>
<proteinExistence type="predicted"/>
<name>A0A6I4U1X4_9SPHN</name>
<feature type="signal peptide" evidence="2">
    <location>
        <begin position="1"/>
        <end position="27"/>
    </location>
</feature>
<sequence length="191" mass="20926">MKSIKPIRYTILAPLAVLSLAACQQQAAPEPTPPPPPPPPVSTPAPAPAPAPSPTYDDWRDAPQTAGSWYSLKEAGRPANAEFRTPGGDVLVEMRCRDRRIDVRRAGSGTADLPMTFRTFQADGERTTDSRTARPVRPLMYEASLPPVDPLFDRISFSRGRFTLEVPGLPTLYLPSRPEMARVFQECRAAS</sequence>
<evidence type="ECO:0000256" key="1">
    <source>
        <dbReference type="SAM" id="MobiDB-lite"/>
    </source>
</evidence>
<protein>
    <recommendedName>
        <fullName evidence="5">Lipoprotein</fullName>
    </recommendedName>
</protein>
<dbReference type="EMBL" id="WTYR01000001">
    <property type="protein sequence ID" value="MXP10020.1"/>
    <property type="molecule type" value="Genomic_DNA"/>
</dbReference>
<keyword evidence="2" id="KW-0732">Signal</keyword>
<comment type="caution">
    <text evidence="3">The sequence shown here is derived from an EMBL/GenBank/DDBJ whole genome shotgun (WGS) entry which is preliminary data.</text>
</comment>